<feature type="domain" description="T-SNARE coiled-coil homology" evidence="5">
    <location>
        <begin position="162"/>
        <end position="224"/>
    </location>
</feature>
<dbReference type="SMART" id="SM00397">
    <property type="entry name" value="t_SNARE"/>
    <property type="match status" value="1"/>
</dbReference>
<dbReference type="PROSITE" id="PS00914">
    <property type="entry name" value="SYNTAXIN"/>
    <property type="match status" value="1"/>
</dbReference>
<evidence type="ECO:0000256" key="2">
    <source>
        <dbReference type="ARBA" id="ARBA00009063"/>
    </source>
</evidence>
<dbReference type="GO" id="GO:0006887">
    <property type="term" value="P:exocytosis"/>
    <property type="evidence" value="ECO:0007669"/>
    <property type="project" value="TreeGrafter"/>
</dbReference>
<dbReference type="VEuPathDB" id="FungiDB:GWK60_D00341"/>
<dbReference type="InterPro" id="IPR010989">
    <property type="entry name" value="SNARE"/>
</dbReference>
<dbReference type="Gene3D" id="1.20.5.110">
    <property type="match status" value="1"/>
</dbReference>
<keyword evidence="4" id="KW-0812">Transmembrane</keyword>
<dbReference type="GO" id="GO:0048278">
    <property type="term" value="P:vesicle docking"/>
    <property type="evidence" value="ECO:0007669"/>
    <property type="project" value="TreeGrafter"/>
</dbReference>
<dbReference type="VEuPathDB" id="FungiDB:B1J91_L00561g"/>
<dbReference type="Gene3D" id="1.20.58.70">
    <property type="match status" value="1"/>
</dbReference>
<dbReference type="GO" id="GO:0006886">
    <property type="term" value="P:intracellular protein transport"/>
    <property type="evidence" value="ECO:0007669"/>
    <property type="project" value="InterPro"/>
</dbReference>
<evidence type="ECO:0000256" key="3">
    <source>
        <dbReference type="SAM" id="Coils"/>
    </source>
</evidence>
<evidence type="ECO:0000256" key="4">
    <source>
        <dbReference type="SAM" id="Phobius"/>
    </source>
</evidence>
<dbReference type="GO" id="GO:0000149">
    <property type="term" value="F:SNARE binding"/>
    <property type="evidence" value="ECO:0007669"/>
    <property type="project" value="TreeGrafter"/>
</dbReference>
<dbReference type="PROSITE" id="PS50192">
    <property type="entry name" value="T_SNARE"/>
    <property type="match status" value="1"/>
</dbReference>
<dbReference type="GO" id="GO:0005886">
    <property type="term" value="C:plasma membrane"/>
    <property type="evidence" value="ECO:0007669"/>
    <property type="project" value="TreeGrafter"/>
</dbReference>
<comment type="caution">
    <text evidence="6">The sequence shown here is derived from an EMBL/GenBank/DDBJ whole genome shotgun (WGS) entry which is preliminary data.</text>
</comment>
<evidence type="ECO:0000256" key="1">
    <source>
        <dbReference type="ARBA" id="ARBA00004211"/>
    </source>
</evidence>
<dbReference type="AlphaFoldDB" id="A0A0W0CVM0"/>
<keyword evidence="3" id="KW-0175">Coiled coil</keyword>
<dbReference type="EMBL" id="LLZZ01000129">
    <property type="protein sequence ID" value="KTB01824.1"/>
    <property type="molecule type" value="Genomic_DNA"/>
</dbReference>
<dbReference type="VEuPathDB" id="FungiDB:CAGL0L00561g"/>
<dbReference type="GO" id="GO:0006906">
    <property type="term" value="P:vesicle fusion"/>
    <property type="evidence" value="ECO:0007669"/>
    <property type="project" value="TreeGrafter"/>
</dbReference>
<reference evidence="6 7" key="1">
    <citation type="submission" date="2015-10" db="EMBL/GenBank/DDBJ databases">
        <title>Draft genomes sequences of Candida glabrata isolates 1A, 1B, 2A, 2B, 3A and 3B.</title>
        <authorList>
            <person name="Haavelsrud O.E."/>
            <person name="Gaustad P."/>
        </authorList>
    </citation>
    <scope>NUCLEOTIDE SEQUENCE [LARGE SCALE GENOMIC DNA]</scope>
    <source>
        <strain evidence="6">910700640</strain>
    </source>
</reference>
<keyword evidence="4" id="KW-0472">Membrane</keyword>
<dbReference type="SUPFAM" id="SSF47661">
    <property type="entry name" value="t-snare proteins"/>
    <property type="match status" value="1"/>
</dbReference>
<dbReference type="VEuPathDB" id="FungiDB:GVI51_L00341"/>
<dbReference type="InterPro" id="IPR006012">
    <property type="entry name" value="Syntaxin/epimorphin_CS"/>
</dbReference>
<dbReference type="InterPro" id="IPR000727">
    <property type="entry name" value="T_SNARE_dom"/>
</dbReference>
<proteinExistence type="inferred from homology"/>
<protein>
    <submittedName>
        <fullName evidence="6">Protein SSO2</fullName>
    </submittedName>
</protein>
<evidence type="ECO:0000313" key="7">
    <source>
        <dbReference type="Proteomes" id="UP000054886"/>
    </source>
</evidence>
<dbReference type="GO" id="GO:0012505">
    <property type="term" value="C:endomembrane system"/>
    <property type="evidence" value="ECO:0007669"/>
    <property type="project" value="TreeGrafter"/>
</dbReference>
<evidence type="ECO:0000259" key="5">
    <source>
        <dbReference type="PROSITE" id="PS50192"/>
    </source>
</evidence>
<sequence length="264" mass="30878">MSQEYQAILSDVQNIQTQLRIYDQLLQNISNLHNVIYSQIDENSEVNKGKLDNLAAEIAKLQHGVANKIKKLSTKIKFHDNEHYVHYSAIRDQFLSLIRKQRLIEYNWKLSCRNEVKRQIDLMSLDLSDAQIDDYLADPENEIYQSIFKRYLLSNEDAKMVLNEVEHRMKEIKNLEKRMNDLAILFKEMEELVVQQEEPIDKIDTNVEKVVVDLESGITHTEQAIHIAEQKRKNKKLLISIIFYLCAILLLSIFVAVIVTVSLH</sequence>
<dbReference type="GO" id="GO:0031201">
    <property type="term" value="C:SNARE complex"/>
    <property type="evidence" value="ECO:0007669"/>
    <property type="project" value="TreeGrafter"/>
</dbReference>
<keyword evidence="4" id="KW-1133">Transmembrane helix</keyword>
<gene>
    <name evidence="6" type="ORF">AO440_000617</name>
</gene>
<comment type="similarity">
    <text evidence="2">Belongs to the syntaxin family.</text>
</comment>
<evidence type="ECO:0000313" key="6">
    <source>
        <dbReference type="EMBL" id="KTB01824.1"/>
    </source>
</evidence>
<name>A0A0W0CVM0_CANGB</name>
<comment type="subcellular location">
    <subcellularLocation>
        <location evidence="1">Membrane</location>
        <topology evidence="1">Single-pass type IV membrane protein</topology>
    </subcellularLocation>
</comment>
<feature type="transmembrane region" description="Helical" evidence="4">
    <location>
        <begin position="237"/>
        <end position="263"/>
    </location>
</feature>
<feature type="coiled-coil region" evidence="3">
    <location>
        <begin position="155"/>
        <end position="192"/>
    </location>
</feature>
<organism evidence="6 7">
    <name type="scientific">Candida glabrata</name>
    <name type="common">Yeast</name>
    <name type="synonym">Torulopsis glabrata</name>
    <dbReference type="NCBI Taxonomy" id="5478"/>
    <lineage>
        <taxon>Eukaryota</taxon>
        <taxon>Fungi</taxon>
        <taxon>Dikarya</taxon>
        <taxon>Ascomycota</taxon>
        <taxon>Saccharomycotina</taxon>
        <taxon>Saccharomycetes</taxon>
        <taxon>Saccharomycetales</taxon>
        <taxon>Saccharomycetaceae</taxon>
        <taxon>Nakaseomyces</taxon>
    </lineage>
</organism>
<dbReference type="PANTHER" id="PTHR19957">
    <property type="entry name" value="SYNTAXIN"/>
    <property type="match status" value="1"/>
</dbReference>
<dbReference type="CDD" id="cd15849">
    <property type="entry name" value="SNARE_Sso1"/>
    <property type="match status" value="1"/>
</dbReference>
<dbReference type="InterPro" id="IPR045242">
    <property type="entry name" value="Syntaxin"/>
</dbReference>
<accession>A0A0W0CVM0</accession>
<dbReference type="GO" id="GO:0005484">
    <property type="term" value="F:SNAP receptor activity"/>
    <property type="evidence" value="ECO:0007669"/>
    <property type="project" value="InterPro"/>
</dbReference>
<dbReference type="Proteomes" id="UP000054886">
    <property type="component" value="Unassembled WGS sequence"/>
</dbReference>
<dbReference type="PANTHER" id="PTHR19957:SF307">
    <property type="entry name" value="PROTEIN SSO1-RELATED"/>
    <property type="match status" value="1"/>
</dbReference>